<evidence type="ECO:0000256" key="7">
    <source>
        <dbReference type="ARBA" id="ARBA00023306"/>
    </source>
</evidence>
<dbReference type="GO" id="GO:0007076">
    <property type="term" value="P:mitotic chromosome condensation"/>
    <property type="evidence" value="ECO:0007669"/>
    <property type="project" value="InterPro"/>
</dbReference>
<dbReference type="AlphaFoldDB" id="A0A6G1JRW5"/>
<sequence>MPGRTSMRSSRTSNATDVSKATTTTRAKRGSKSTRTSAHAVEIPDEGPVTSLRTQICHIFSDAQKTTATQRKLVVNLRKVQEACCYEAPEPKKNTRPEEEFDETEFNEEIWRCMVRVLPVKKSEPAGDRIIRFLGVFLKHATEKDISMLQSDEDAPVPESPTSRLTAHVVTNLLQFLAAKDKVVRFRATQAVAHVINSLDQIDDDLFYQLRQTMGKRLRDKETNVRVQAALGLGRLGEGEEDENDDEDSDDDHAGGILTKLLDVMQNDQAAEVRRSILINLPFRTSTLSRLLERARDTDPAIRRALYSKILPVLGDFRHLSISHREKLLRWGLRDRDEHVRKAAALLFSTRWIEDCSKIPTSERVPNQVSPPNMDDLLELLERIEVVRAGQEDGIAHTAMHEFWDGRPDYVEFATFDDDYWNELTAESAFLVRSLNDYGQVTRDGRVQEMIEEKMPELVQFAFHVQTHMNALVTLVHEDFARGEPDEEAMDIIADKEFVVEQLLHMALTLDYADKIGRQQMYQIMREAIAQPALPEECTKLAVDVLRFVCGKQGESEFYGVVLEAIAEVRDTISDDDTVTVTDENGEESFHSAQSDVDDDDDATPRAKPRASKAEEDPDKAELKRIHAVVIYSKCLHIVQCMLQNLECDIDASEPLKTMLNTLIIPAVRDSATIIRERGLIGLGLCMLLSENLAANNIPLFYRCFAAGTELMKITAVHTFADIAITHPALLAPPPRETNVSEDGSVVALAVNPNVKNFTKVFLKAFASESPAISIAACTAASKLLLHGTLPPASTLPILRKFTLAYFNPESALNPALRQQLSYFLPVFCHSKLKNAHTMSQVAVPVIKDLISMREDIDPEDEEMVGWPVICAHLSEWTDGTKVVGATELSLEGKMVSVKGAEEPHLHLAIEILQRVAQCTREERKPLLSLLSKIHIPTSAPTKRSVDAIEEEQLRALHALVSEAVEGNHGTDATTRNMLSKLEAGLTKRLGEFEHVAQIKDEDASSEAEATEVEGATAAAQDAPTDAENETEAEVDDAASEAQNTEVSDAEEATVMQTQARGRASRQSAPVVYTSDVEMKDEDEDEDDTMLAHMQAEGTRIPLDYEDTMDVDEEANDTPRATRTAVTESDIMNELLESELE</sequence>
<feature type="domain" description="Nuclear condensin complex subunit 3 C-terminal" evidence="9">
    <location>
        <begin position="634"/>
        <end position="936"/>
    </location>
</feature>
<gene>
    <name evidence="10" type="ORF">K504DRAFT_485993</name>
</gene>
<evidence type="ECO:0000256" key="3">
    <source>
        <dbReference type="ARBA" id="ARBA00022454"/>
    </source>
</evidence>
<dbReference type="InterPro" id="IPR025977">
    <property type="entry name" value="Cnd3_C"/>
</dbReference>
<dbReference type="InterPro" id="IPR011989">
    <property type="entry name" value="ARM-like"/>
</dbReference>
<reference evidence="10" key="1">
    <citation type="journal article" date="2020" name="Stud. Mycol.">
        <title>101 Dothideomycetes genomes: a test case for predicting lifestyles and emergence of pathogens.</title>
        <authorList>
            <person name="Haridas S."/>
            <person name="Albert R."/>
            <person name="Binder M."/>
            <person name="Bloem J."/>
            <person name="Labutti K."/>
            <person name="Salamov A."/>
            <person name="Andreopoulos B."/>
            <person name="Baker S."/>
            <person name="Barry K."/>
            <person name="Bills G."/>
            <person name="Bluhm B."/>
            <person name="Cannon C."/>
            <person name="Castanera R."/>
            <person name="Culley D."/>
            <person name="Daum C."/>
            <person name="Ezra D."/>
            <person name="Gonzalez J."/>
            <person name="Henrissat B."/>
            <person name="Kuo A."/>
            <person name="Liang C."/>
            <person name="Lipzen A."/>
            <person name="Lutzoni F."/>
            <person name="Magnuson J."/>
            <person name="Mondo S."/>
            <person name="Nolan M."/>
            <person name="Ohm R."/>
            <person name="Pangilinan J."/>
            <person name="Park H.-J."/>
            <person name="Ramirez L."/>
            <person name="Alfaro M."/>
            <person name="Sun H."/>
            <person name="Tritt A."/>
            <person name="Yoshinaga Y."/>
            <person name="Zwiers L.-H."/>
            <person name="Turgeon B."/>
            <person name="Goodwin S."/>
            <person name="Spatafora J."/>
            <person name="Crous P."/>
            <person name="Grigoriev I."/>
        </authorList>
    </citation>
    <scope>NUCLEOTIDE SEQUENCE</scope>
    <source>
        <strain evidence="10">CBS 279.74</strain>
    </source>
</reference>
<dbReference type="GO" id="GO:0000793">
    <property type="term" value="C:condensed chromosome"/>
    <property type="evidence" value="ECO:0007669"/>
    <property type="project" value="TreeGrafter"/>
</dbReference>
<dbReference type="SUPFAM" id="SSF48371">
    <property type="entry name" value="ARM repeat"/>
    <property type="match status" value="1"/>
</dbReference>
<dbReference type="GO" id="GO:0000796">
    <property type="term" value="C:condensin complex"/>
    <property type="evidence" value="ECO:0007669"/>
    <property type="project" value="InterPro"/>
</dbReference>
<feature type="compositionally biased region" description="Acidic residues" evidence="8">
    <location>
        <begin position="1025"/>
        <end position="1039"/>
    </location>
</feature>
<dbReference type="Gene3D" id="1.25.10.10">
    <property type="entry name" value="Leucine-rich Repeat Variant"/>
    <property type="match status" value="1"/>
</dbReference>
<evidence type="ECO:0000259" key="9">
    <source>
        <dbReference type="Pfam" id="PF12719"/>
    </source>
</evidence>
<evidence type="ECO:0000256" key="1">
    <source>
        <dbReference type="ARBA" id="ARBA00004286"/>
    </source>
</evidence>
<name>A0A6G1JRW5_9PLEO</name>
<keyword evidence="6" id="KW-0226">DNA condensation</keyword>
<evidence type="ECO:0000256" key="4">
    <source>
        <dbReference type="ARBA" id="ARBA00022618"/>
    </source>
</evidence>
<dbReference type="GO" id="GO:0051301">
    <property type="term" value="P:cell division"/>
    <property type="evidence" value="ECO:0007669"/>
    <property type="project" value="UniProtKB-KW"/>
</dbReference>
<feature type="region of interest" description="Disordered" evidence="8">
    <location>
        <begin position="1000"/>
        <end position="1070"/>
    </location>
</feature>
<feature type="compositionally biased region" description="Low complexity" evidence="8">
    <location>
        <begin position="1013"/>
        <end position="1024"/>
    </location>
</feature>
<dbReference type="InterPro" id="IPR016024">
    <property type="entry name" value="ARM-type_fold"/>
</dbReference>
<organism evidence="10 11">
    <name type="scientific">Pleomassaria siparia CBS 279.74</name>
    <dbReference type="NCBI Taxonomy" id="1314801"/>
    <lineage>
        <taxon>Eukaryota</taxon>
        <taxon>Fungi</taxon>
        <taxon>Dikarya</taxon>
        <taxon>Ascomycota</taxon>
        <taxon>Pezizomycotina</taxon>
        <taxon>Dothideomycetes</taxon>
        <taxon>Pleosporomycetidae</taxon>
        <taxon>Pleosporales</taxon>
        <taxon>Pleomassariaceae</taxon>
        <taxon>Pleomassaria</taxon>
    </lineage>
</organism>
<proteinExistence type="inferred from homology"/>
<evidence type="ECO:0000313" key="10">
    <source>
        <dbReference type="EMBL" id="KAF2702985.1"/>
    </source>
</evidence>
<evidence type="ECO:0000256" key="5">
    <source>
        <dbReference type="ARBA" id="ARBA00022776"/>
    </source>
</evidence>
<comment type="similarity">
    <text evidence="2">Belongs to the CND3 (condensin subunit 3) family.</text>
</comment>
<feature type="compositionally biased region" description="Polar residues" evidence="8">
    <location>
        <begin position="1055"/>
        <end position="1068"/>
    </location>
</feature>
<evidence type="ECO:0000256" key="8">
    <source>
        <dbReference type="SAM" id="MobiDB-lite"/>
    </source>
</evidence>
<protein>
    <recommendedName>
        <fullName evidence="9">Nuclear condensin complex subunit 3 C-terminal domain-containing protein</fullName>
    </recommendedName>
</protein>
<dbReference type="InterPro" id="IPR027165">
    <property type="entry name" value="CND3"/>
</dbReference>
<keyword evidence="7" id="KW-0131">Cell cycle</keyword>
<dbReference type="Pfam" id="PF12719">
    <property type="entry name" value="Cnd3"/>
    <property type="match status" value="1"/>
</dbReference>
<keyword evidence="4" id="KW-0132">Cell division</keyword>
<feature type="region of interest" description="Disordered" evidence="8">
    <location>
        <begin position="1"/>
        <end position="46"/>
    </location>
</feature>
<evidence type="ECO:0000256" key="2">
    <source>
        <dbReference type="ARBA" id="ARBA00006533"/>
    </source>
</evidence>
<feature type="region of interest" description="Disordered" evidence="8">
    <location>
        <begin position="578"/>
        <end position="619"/>
    </location>
</feature>
<keyword evidence="5" id="KW-0498">Mitosis</keyword>
<dbReference type="Proteomes" id="UP000799428">
    <property type="component" value="Unassembled WGS sequence"/>
</dbReference>
<evidence type="ECO:0000313" key="11">
    <source>
        <dbReference type="Proteomes" id="UP000799428"/>
    </source>
</evidence>
<dbReference type="OrthoDB" id="27187at2759"/>
<evidence type="ECO:0000256" key="6">
    <source>
        <dbReference type="ARBA" id="ARBA00023067"/>
    </source>
</evidence>
<accession>A0A6G1JRW5</accession>
<keyword evidence="3" id="KW-0158">Chromosome</keyword>
<keyword evidence="11" id="KW-1185">Reference proteome</keyword>
<dbReference type="PANTHER" id="PTHR14418">
    <property type="entry name" value="CONDENSIN COMPLEX SUBUNIT 3-RELATED"/>
    <property type="match status" value="1"/>
</dbReference>
<dbReference type="EMBL" id="MU005790">
    <property type="protein sequence ID" value="KAF2702985.1"/>
    <property type="molecule type" value="Genomic_DNA"/>
</dbReference>
<dbReference type="PANTHER" id="PTHR14418:SF5">
    <property type="entry name" value="CONDENSIN COMPLEX SUBUNIT 3"/>
    <property type="match status" value="1"/>
</dbReference>
<feature type="compositionally biased region" description="Polar residues" evidence="8">
    <location>
        <begin position="1"/>
        <end position="25"/>
    </location>
</feature>
<comment type="subcellular location">
    <subcellularLocation>
        <location evidence="1">Chromosome</location>
    </subcellularLocation>
</comment>